<protein>
    <submittedName>
        <fullName evidence="2">Exosortase N</fullName>
    </submittedName>
</protein>
<dbReference type="EMBL" id="PCMW01000082">
    <property type="protein sequence ID" value="PDS22645.1"/>
    <property type="molecule type" value="Genomic_DNA"/>
</dbReference>
<evidence type="ECO:0000313" key="3">
    <source>
        <dbReference type="Proteomes" id="UP000220828"/>
    </source>
</evidence>
<feature type="transmembrane region" description="Helical" evidence="1">
    <location>
        <begin position="102"/>
        <end position="119"/>
    </location>
</feature>
<feature type="transmembrane region" description="Helical" evidence="1">
    <location>
        <begin position="196"/>
        <end position="223"/>
    </location>
</feature>
<keyword evidence="1" id="KW-0812">Transmembrane</keyword>
<reference evidence="2 3" key="1">
    <citation type="submission" date="2017-09" db="EMBL/GenBank/DDBJ databases">
        <title>Whole genomes of Flavobacteriaceae.</title>
        <authorList>
            <person name="Stine C."/>
            <person name="Li C."/>
            <person name="Tadesse D."/>
        </authorList>
    </citation>
    <scope>NUCLEOTIDE SEQUENCE [LARGE SCALE GENOMIC DNA]</scope>
    <source>
        <strain evidence="2 3">ATCC 35036</strain>
    </source>
</reference>
<accession>A0A2H3K9B8</accession>
<evidence type="ECO:0000313" key="2">
    <source>
        <dbReference type="EMBL" id="PDS22645.1"/>
    </source>
</evidence>
<organism evidence="2 3">
    <name type="scientific">Flavobacterium branchiophilum</name>
    <dbReference type="NCBI Taxonomy" id="55197"/>
    <lineage>
        <taxon>Bacteria</taxon>
        <taxon>Pseudomonadati</taxon>
        <taxon>Bacteroidota</taxon>
        <taxon>Flavobacteriia</taxon>
        <taxon>Flavobacteriales</taxon>
        <taxon>Flavobacteriaceae</taxon>
        <taxon>Flavobacterium</taxon>
    </lineage>
</organism>
<feature type="transmembrane region" description="Helical" evidence="1">
    <location>
        <begin position="268"/>
        <end position="288"/>
    </location>
</feature>
<dbReference type="OrthoDB" id="783041at2"/>
<keyword evidence="1" id="KW-1133">Transmembrane helix</keyword>
<dbReference type="Proteomes" id="UP000220828">
    <property type="component" value="Unassembled WGS sequence"/>
</dbReference>
<dbReference type="RefSeq" id="WP_083839257.1">
    <property type="nucleotide sequence ID" value="NZ_CBCSFI010000005.1"/>
</dbReference>
<dbReference type="InterPro" id="IPR019127">
    <property type="entry name" value="Exosortase"/>
</dbReference>
<dbReference type="AlphaFoldDB" id="A0A2H3K9B8"/>
<feature type="transmembrane region" description="Helical" evidence="1">
    <location>
        <begin position="57"/>
        <end position="73"/>
    </location>
</feature>
<dbReference type="NCBIfam" id="TIGR04476">
    <property type="entry name" value="exosort_XrtN"/>
    <property type="match status" value="1"/>
</dbReference>
<evidence type="ECO:0000256" key="1">
    <source>
        <dbReference type="SAM" id="Phobius"/>
    </source>
</evidence>
<feature type="transmembrane region" description="Helical" evidence="1">
    <location>
        <begin position="12"/>
        <end position="28"/>
    </location>
</feature>
<dbReference type="InterPro" id="IPR031006">
    <property type="entry name" value="Exosort_XrtN"/>
</dbReference>
<sequence>MMLSYTKHFKNATLILLFTLVCINYYTIKKCFNTDFYGILLSMTLFVWGSQKTSFKIAYLLLPCLAILEFIAFKLHTKALHLLALMLLLCLVYYYITSQFSFVALINLLLFSTIFNAFFENFTVEIKQFLCKIVYESLKHFLNIQRIEGVNFFINQTKVSVDTACMGLSMFKMGFLAASFLLIIQEKKLQKQFDCSSIITFCLLAFILNIISNYFRIIVLLLLNCTTNNPLHHALGLLCFVIYQLLPMLYLIRFFVPKKQHPVLQPMRFPITTIVIVLVVFFITSLAVQIETKANILTNLDTQYPISKGIWINNEVFKIATPNKLIYIKTPIHKPLICWTGDGYKIIKSEEKQVGQQKIWCNIMEKNNKRYQSLWWYECGNQKTDSFLKVMTYKLFTNQPVRLINEVTVLP</sequence>
<comment type="caution">
    <text evidence="2">The sequence shown here is derived from an EMBL/GenBank/DDBJ whole genome shotgun (WGS) entry which is preliminary data.</text>
</comment>
<keyword evidence="1" id="KW-0472">Membrane</keyword>
<gene>
    <name evidence="2" type="primary">xrtN</name>
    <name evidence="2" type="ORF">B0A77_12940</name>
</gene>
<feature type="transmembrane region" description="Helical" evidence="1">
    <location>
        <begin position="79"/>
        <end position="95"/>
    </location>
</feature>
<dbReference type="Pfam" id="PF09721">
    <property type="entry name" value="Exosortase_EpsH"/>
    <property type="match status" value="1"/>
</dbReference>
<name>A0A2H3K9B8_9FLAO</name>
<proteinExistence type="predicted"/>
<feature type="transmembrane region" description="Helical" evidence="1">
    <location>
        <begin position="235"/>
        <end position="256"/>
    </location>
</feature>